<dbReference type="RefSeq" id="WP_168524108.1">
    <property type="nucleotide sequence ID" value="NZ_JAAXLS010000096.1"/>
</dbReference>
<reference evidence="1 2" key="1">
    <citation type="submission" date="2020-04" db="EMBL/GenBank/DDBJ databases">
        <title>Novel species.</title>
        <authorList>
            <person name="Teo W.F.A."/>
            <person name="Lipun K."/>
            <person name="Srisuk N."/>
            <person name="Duangmal K."/>
        </authorList>
    </citation>
    <scope>NUCLEOTIDE SEQUENCE [LARGE SCALE GENOMIC DNA]</scope>
    <source>
        <strain evidence="1 2">K13G38</strain>
    </source>
</reference>
<keyword evidence="2" id="KW-1185">Reference proteome</keyword>
<dbReference type="GO" id="GO:0003677">
    <property type="term" value="F:DNA binding"/>
    <property type="evidence" value="ECO:0007669"/>
    <property type="project" value="UniProtKB-KW"/>
</dbReference>
<proteinExistence type="predicted"/>
<evidence type="ECO:0000313" key="1">
    <source>
        <dbReference type="EMBL" id="NKQ59388.1"/>
    </source>
</evidence>
<organism evidence="1 2">
    <name type="scientific">Amycolatopsis acididurans</name>
    <dbReference type="NCBI Taxonomy" id="2724524"/>
    <lineage>
        <taxon>Bacteria</taxon>
        <taxon>Bacillati</taxon>
        <taxon>Actinomycetota</taxon>
        <taxon>Actinomycetes</taxon>
        <taxon>Pseudonocardiales</taxon>
        <taxon>Pseudonocardiaceae</taxon>
        <taxon>Amycolatopsis</taxon>
    </lineage>
</organism>
<evidence type="ECO:0000313" key="2">
    <source>
        <dbReference type="Proteomes" id="UP000715441"/>
    </source>
</evidence>
<accession>A0ABX1JI19</accession>
<dbReference type="Proteomes" id="UP000715441">
    <property type="component" value="Unassembled WGS sequence"/>
</dbReference>
<name>A0ABX1JI19_9PSEU</name>
<comment type="caution">
    <text evidence="1">The sequence shown here is derived from an EMBL/GenBank/DDBJ whole genome shotgun (WGS) entry which is preliminary data.</text>
</comment>
<sequence>MSPLPSAVASDRMLIGVAAISHSGRVRDHALIEALGWAPRDRIVVDPRNSVIILRRHNTGVSEINRRGQVFLPAGARKLLGIADNARVVLVAVTAWDTLLVYPATVVAQLLAHDASLLHAGPVVRRASGAECSTGATFPMHERGTAGEGAS</sequence>
<gene>
    <name evidence="1" type="ORF">HFP15_41805</name>
</gene>
<dbReference type="EMBL" id="JAAXLS010000096">
    <property type="protein sequence ID" value="NKQ59388.1"/>
    <property type="molecule type" value="Genomic_DNA"/>
</dbReference>
<protein>
    <submittedName>
        <fullName evidence="1">AbrB/MazE/SpoVT family DNA-binding domain-containing protein</fullName>
    </submittedName>
</protein>
<keyword evidence="1" id="KW-0238">DNA-binding</keyword>